<comment type="caution">
    <text evidence="2">The sequence shown here is derived from an EMBL/GenBank/DDBJ whole genome shotgun (WGS) entry which is preliminary data.</text>
</comment>
<feature type="compositionally biased region" description="Polar residues" evidence="1">
    <location>
        <begin position="126"/>
        <end position="137"/>
    </location>
</feature>
<evidence type="ECO:0000313" key="3">
    <source>
        <dbReference type="Proteomes" id="UP000580250"/>
    </source>
</evidence>
<name>A0A6V7URK9_MELEN</name>
<proteinExistence type="predicted"/>
<accession>A0A6V7URK9</accession>
<gene>
    <name evidence="2" type="ORF">MENT_LOCUS16452</name>
</gene>
<sequence length="173" mass="19377">MKKISTNSENNINQQRIAGKNNGHSINQLLGKSENNNENSADEDLMETNDDEEASSPQLVKQEIDQQNNQNNDDDPSNSSSISNSFLQQKLLLAIAIAVFQQQQNNVINSSPHSSLNRNDFPRQWTPPNSSIHQNSPPITAAWPLRQLTFGKDSAASFGNIKNNEKKMKEKEF</sequence>
<feature type="compositionally biased region" description="Acidic residues" evidence="1">
    <location>
        <begin position="40"/>
        <end position="54"/>
    </location>
</feature>
<feature type="compositionally biased region" description="Polar residues" evidence="1">
    <location>
        <begin position="1"/>
        <end position="30"/>
    </location>
</feature>
<organism evidence="2 3">
    <name type="scientific">Meloidogyne enterolobii</name>
    <name type="common">Root-knot nematode worm</name>
    <name type="synonym">Meloidogyne mayaguensis</name>
    <dbReference type="NCBI Taxonomy" id="390850"/>
    <lineage>
        <taxon>Eukaryota</taxon>
        <taxon>Metazoa</taxon>
        <taxon>Ecdysozoa</taxon>
        <taxon>Nematoda</taxon>
        <taxon>Chromadorea</taxon>
        <taxon>Rhabditida</taxon>
        <taxon>Tylenchina</taxon>
        <taxon>Tylenchomorpha</taxon>
        <taxon>Tylenchoidea</taxon>
        <taxon>Meloidogynidae</taxon>
        <taxon>Meloidogyninae</taxon>
        <taxon>Meloidogyne</taxon>
    </lineage>
</organism>
<dbReference type="AlphaFoldDB" id="A0A6V7URK9"/>
<evidence type="ECO:0000313" key="2">
    <source>
        <dbReference type="EMBL" id="CAD2164222.1"/>
    </source>
</evidence>
<feature type="region of interest" description="Disordered" evidence="1">
    <location>
        <begin position="110"/>
        <end position="137"/>
    </location>
</feature>
<dbReference type="Proteomes" id="UP000580250">
    <property type="component" value="Unassembled WGS sequence"/>
</dbReference>
<evidence type="ECO:0000256" key="1">
    <source>
        <dbReference type="SAM" id="MobiDB-lite"/>
    </source>
</evidence>
<protein>
    <submittedName>
        <fullName evidence="2">Uncharacterized protein</fullName>
    </submittedName>
</protein>
<feature type="region of interest" description="Disordered" evidence="1">
    <location>
        <begin position="1"/>
        <end position="57"/>
    </location>
</feature>
<reference evidence="2 3" key="1">
    <citation type="submission" date="2020-08" db="EMBL/GenBank/DDBJ databases">
        <authorList>
            <person name="Koutsovoulos G."/>
            <person name="Danchin GJ E."/>
        </authorList>
    </citation>
    <scope>NUCLEOTIDE SEQUENCE [LARGE SCALE GENOMIC DNA]</scope>
</reference>
<dbReference type="EMBL" id="CAJEWN010000102">
    <property type="protein sequence ID" value="CAD2164222.1"/>
    <property type="molecule type" value="Genomic_DNA"/>
</dbReference>